<evidence type="ECO:0000256" key="1">
    <source>
        <dbReference type="SAM" id="SignalP"/>
    </source>
</evidence>
<protein>
    <submittedName>
        <fullName evidence="3">Uncharacterized protein</fullName>
    </submittedName>
</protein>
<accession>A0A4S3J7M4</accession>
<dbReference type="RefSeq" id="XP_033430062.1">
    <property type="nucleotide sequence ID" value="XM_033568067.1"/>
</dbReference>
<reference evidence="3 4" key="1">
    <citation type="submission" date="2019-03" db="EMBL/GenBank/DDBJ databases">
        <title>The genome sequence of a newly discovered highly antifungal drug resistant Aspergillus species, Aspergillus tanneri NIH 1004.</title>
        <authorList>
            <person name="Mounaud S."/>
            <person name="Singh I."/>
            <person name="Joardar V."/>
            <person name="Pakala S."/>
            <person name="Pakala S."/>
            <person name="Venepally P."/>
            <person name="Hoover J."/>
            <person name="Nierman W."/>
            <person name="Chung J."/>
            <person name="Losada L."/>
        </authorList>
    </citation>
    <scope>NUCLEOTIDE SEQUENCE [LARGE SCALE GENOMIC DNA]</scope>
    <source>
        <strain evidence="3 4">NIH1004</strain>
    </source>
</reference>
<sequence>MLFSMFSQSLTLCFIALVFSSPVLGDANKFNALCSKTTDLRARIDDARTAIDGFDGGMTQVIPIARSLYGLEVARRAMMDHANQFDTLEEDEASQFMEHGQGLHDSAHKALESASSKAEIVKSLGFHPLVGGMVHGFASYVGDFQQLAKNKFPKDNNTMFDSMLERVSTQFSRTKAAFQ</sequence>
<dbReference type="PANTHER" id="PTHR38123">
    <property type="entry name" value="CELL WALL SERINE-THREONINE-RICH GALACTOMANNOPROTEIN MP1 (AFU_ORTHOLOGUE AFUA_4G03240)"/>
    <property type="match status" value="1"/>
</dbReference>
<organism evidence="3 4">
    <name type="scientific">Aspergillus tanneri</name>
    <dbReference type="NCBI Taxonomy" id="1220188"/>
    <lineage>
        <taxon>Eukaryota</taxon>
        <taxon>Fungi</taxon>
        <taxon>Dikarya</taxon>
        <taxon>Ascomycota</taxon>
        <taxon>Pezizomycotina</taxon>
        <taxon>Eurotiomycetes</taxon>
        <taxon>Eurotiomycetidae</taxon>
        <taxon>Eurotiales</taxon>
        <taxon>Aspergillaceae</taxon>
        <taxon>Aspergillus</taxon>
        <taxon>Aspergillus subgen. Circumdati</taxon>
    </lineage>
</organism>
<dbReference type="Proteomes" id="UP000308092">
    <property type="component" value="Unassembled WGS sequence"/>
</dbReference>
<dbReference type="Pfam" id="PF12296">
    <property type="entry name" value="HsbA"/>
    <property type="match status" value="1"/>
</dbReference>
<proteinExistence type="predicted"/>
<dbReference type="AlphaFoldDB" id="A0A4S3J7M4"/>
<evidence type="ECO:0000313" key="2">
    <source>
        <dbReference type="EMBL" id="KAA8650701.1"/>
    </source>
</evidence>
<evidence type="ECO:0000313" key="3">
    <source>
        <dbReference type="EMBL" id="THC90920.1"/>
    </source>
</evidence>
<evidence type="ECO:0000313" key="4">
    <source>
        <dbReference type="Proteomes" id="UP000308092"/>
    </source>
</evidence>
<dbReference type="PANTHER" id="PTHR38123:SF3">
    <property type="entry name" value="ANTIGENIC CELL WALL GALACTOMANNOPROTEIN"/>
    <property type="match status" value="1"/>
</dbReference>
<reference evidence="2 5" key="2">
    <citation type="submission" date="2019-08" db="EMBL/GenBank/DDBJ databases">
        <title>The genome sequence of a newly discovered highly antifungal drug resistant Aspergillus species, Aspergillus tanneri NIH 1004.</title>
        <authorList>
            <person name="Mounaud S."/>
            <person name="Singh I."/>
            <person name="Joardar V."/>
            <person name="Pakala S."/>
            <person name="Pakala S."/>
            <person name="Venepally P."/>
            <person name="Chung J.K."/>
            <person name="Losada L."/>
            <person name="Nierman W.C."/>
        </authorList>
    </citation>
    <scope>NUCLEOTIDE SEQUENCE [LARGE SCALE GENOMIC DNA]</scope>
    <source>
        <strain evidence="2 5">NIH1004</strain>
    </source>
</reference>
<feature type="chain" id="PRO_5036358467" evidence="1">
    <location>
        <begin position="26"/>
        <end position="179"/>
    </location>
</feature>
<dbReference type="OrthoDB" id="4441576at2759"/>
<dbReference type="GO" id="GO:0005576">
    <property type="term" value="C:extracellular region"/>
    <property type="evidence" value="ECO:0007669"/>
    <property type="project" value="TreeGrafter"/>
</dbReference>
<dbReference type="GeneID" id="54326091"/>
<dbReference type="Proteomes" id="UP000324241">
    <property type="component" value="Unassembled WGS sequence"/>
</dbReference>
<keyword evidence="1" id="KW-0732">Signal</keyword>
<dbReference type="EMBL" id="SOSA01000466">
    <property type="protein sequence ID" value="THC90920.1"/>
    <property type="molecule type" value="Genomic_DNA"/>
</dbReference>
<dbReference type="InterPro" id="IPR021054">
    <property type="entry name" value="Cell_wall_mannoprotein_1"/>
</dbReference>
<gene>
    <name evidence="2" type="ORF">ATNIH1004_003389</name>
    <name evidence="3" type="ORF">EYZ11_009620</name>
</gene>
<keyword evidence="4" id="KW-1185">Reference proteome</keyword>
<name>A0A4S3J7M4_9EURO</name>
<evidence type="ECO:0000313" key="5">
    <source>
        <dbReference type="Proteomes" id="UP000324241"/>
    </source>
</evidence>
<comment type="caution">
    <text evidence="3">The sequence shown here is derived from an EMBL/GenBank/DDBJ whole genome shotgun (WGS) entry which is preliminary data.</text>
</comment>
<dbReference type="EMBL" id="QUQM01000001">
    <property type="protein sequence ID" value="KAA8650701.1"/>
    <property type="molecule type" value="Genomic_DNA"/>
</dbReference>
<dbReference type="VEuPathDB" id="FungiDB:EYZ11_009620"/>
<feature type="signal peptide" evidence="1">
    <location>
        <begin position="1"/>
        <end position="25"/>
    </location>
</feature>